<keyword evidence="3" id="KW-1185">Reference proteome</keyword>
<accession>A0A0B2WTZ3</accession>
<name>A0A0B2WTZ3_METAS</name>
<dbReference type="EMBL" id="AZHE01000010">
    <property type="protein sequence ID" value="KHN97528.1"/>
    <property type="molecule type" value="Genomic_DNA"/>
</dbReference>
<organism evidence="2 3">
    <name type="scientific">Metarhizium album (strain ARSEF 1941)</name>
    <dbReference type="NCBI Taxonomy" id="1081103"/>
    <lineage>
        <taxon>Eukaryota</taxon>
        <taxon>Fungi</taxon>
        <taxon>Dikarya</taxon>
        <taxon>Ascomycota</taxon>
        <taxon>Pezizomycotina</taxon>
        <taxon>Sordariomycetes</taxon>
        <taxon>Hypocreomycetidae</taxon>
        <taxon>Hypocreales</taxon>
        <taxon>Clavicipitaceae</taxon>
        <taxon>Metarhizium</taxon>
    </lineage>
</organism>
<evidence type="ECO:0000313" key="3">
    <source>
        <dbReference type="Proteomes" id="UP000030816"/>
    </source>
</evidence>
<sequence length="106" mass="11627">MPGPPEVDAKPMDLAPARLAELFNIAERLSEKEQVRAYDDEFLSLSTQVYACWPTRYCAVAIEALGIWSQAIDRVGLVQAGSETAFNGSASKPETTGLRRLQNKAQ</sequence>
<dbReference type="AlphaFoldDB" id="A0A0B2WTZ3"/>
<gene>
    <name evidence="2" type="ORF">MAM_04543</name>
</gene>
<evidence type="ECO:0000313" key="2">
    <source>
        <dbReference type="EMBL" id="KHN97528.1"/>
    </source>
</evidence>
<dbReference type="Proteomes" id="UP000030816">
    <property type="component" value="Unassembled WGS sequence"/>
</dbReference>
<proteinExistence type="predicted"/>
<dbReference type="RefSeq" id="XP_040678594.1">
    <property type="nucleotide sequence ID" value="XM_040823341.1"/>
</dbReference>
<evidence type="ECO:0000256" key="1">
    <source>
        <dbReference type="SAM" id="MobiDB-lite"/>
    </source>
</evidence>
<comment type="caution">
    <text evidence="2">The sequence shown here is derived from an EMBL/GenBank/DDBJ whole genome shotgun (WGS) entry which is preliminary data.</text>
</comment>
<dbReference type="GeneID" id="63738998"/>
<feature type="region of interest" description="Disordered" evidence="1">
    <location>
        <begin position="85"/>
        <end position="106"/>
    </location>
</feature>
<reference evidence="2 3" key="1">
    <citation type="journal article" date="2014" name="Proc. Natl. Acad. Sci. U.S.A.">
        <title>Trajectory and genomic determinants of fungal-pathogen speciation and host adaptation.</title>
        <authorList>
            <person name="Hu X."/>
            <person name="Xiao G."/>
            <person name="Zheng P."/>
            <person name="Shang Y."/>
            <person name="Su Y."/>
            <person name="Zhang X."/>
            <person name="Liu X."/>
            <person name="Zhan S."/>
            <person name="St Leger R.J."/>
            <person name="Wang C."/>
        </authorList>
    </citation>
    <scope>NUCLEOTIDE SEQUENCE [LARGE SCALE GENOMIC DNA]</scope>
    <source>
        <strain evidence="2 3">ARSEF 1941</strain>
    </source>
</reference>
<protein>
    <submittedName>
        <fullName evidence="2">Uncharacterized protein</fullName>
    </submittedName>
</protein>
<dbReference type="HOGENOM" id="CLU_2223836_0_0_1"/>
<feature type="compositionally biased region" description="Polar residues" evidence="1">
    <location>
        <begin position="85"/>
        <end position="94"/>
    </location>
</feature>